<proteinExistence type="predicted"/>
<evidence type="ECO:0000313" key="2">
    <source>
        <dbReference type="Proteomes" id="UP001377168"/>
    </source>
</evidence>
<gene>
    <name evidence="1" type="ORF">WKI67_34490</name>
</gene>
<reference evidence="1" key="1">
    <citation type="submission" date="2024-03" db="EMBL/GenBank/DDBJ databases">
        <title>Novel Streptomyces species of biotechnological and ecological value are a feature of Machair soil.</title>
        <authorList>
            <person name="Prole J.R."/>
            <person name="Goodfellow M."/>
            <person name="Allenby N."/>
            <person name="Ward A.C."/>
        </authorList>
    </citation>
    <scope>NUCLEOTIDE SEQUENCE</scope>
    <source>
        <strain evidence="1">MS2.AVA.5</strain>
    </source>
</reference>
<dbReference type="EMBL" id="JBBKAJ010000022">
    <property type="protein sequence ID" value="MEJ8638480.1"/>
    <property type="molecule type" value="Genomic_DNA"/>
</dbReference>
<dbReference type="Proteomes" id="UP001377168">
    <property type="component" value="Unassembled WGS sequence"/>
</dbReference>
<keyword evidence="2" id="KW-1185">Reference proteome</keyword>
<organism evidence="1 2">
    <name type="scientific">Streptomyces achmelvichensis</name>
    <dbReference type="NCBI Taxonomy" id="3134111"/>
    <lineage>
        <taxon>Bacteria</taxon>
        <taxon>Bacillati</taxon>
        <taxon>Actinomycetota</taxon>
        <taxon>Actinomycetes</taxon>
        <taxon>Kitasatosporales</taxon>
        <taxon>Streptomycetaceae</taxon>
        <taxon>Streptomyces</taxon>
    </lineage>
</organism>
<sequence length="160" mass="18149">MPVAPWPKWRGDEPVTAPDGHPYLLATLRMSVTSGRTWQRHRLIENDQLRTRLTPLLGTLPLSHSYLQEPHGGHTCRFSEPSLTMWQDTDPDHWPNTLYRQLTAEDGPRQGLGEVTVTLRLEPRGGEACQVERVVSECNVRADGRLLVAQLGHDRLPFTE</sequence>
<evidence type="ECO:0000313" key="1">
    <source>
        <dbReference type="EMBL" id="MEJ8638480.1"/>
    </source>
</evidence>
<name>A0ACC6Q411_9ACTN</name>
<protein>
    <submittedName>
        <fullName evidence="1">Uncharacterized protein</fullName>
    </submittedName>
</protein>
<accession>A0ACC6Q411</accession>
<comment type="caution">
    <text evidence="1">The sequence shown here is derived from an EMBL/GenBank/DDBJ whole genome shotgun (WGS) entry which is preliminary data.</text>
</comment>